<dbReference type="Proteomes" id="UP001374535">
    <property type="component" value="Chromosome 2"/>
</dbReference>
<sequence>MLPYVLQSLDSHRFNQIITGTVCHPFHHNTFSIISRHHCKNHSHKVCYCISMQCLSTSINQSKRCLLITGRSISNPICSRSLNPSMSGICTSLKTMSNPFLFSLRSDNAT</sequence>
<organism evidence="1 2">
    <name type="scientific">Vigna mungo</name>
    <name type="common">Black gram</name>
    <name type="synonym">Phaseolus mungo</name>
    <dbReference type="NCBI Taxonomy" id="3915"/>
    <lineage>
        <taxon>Eukaryota</taxon>
        <taxon>Viridiplantae</taxon>
        <taxon>Streptophyta</taxon>
        <taxon>Embryophyta</taxon>
        <taxon>Tracheophyta</taxon>
        <taxon>Spermatophyta</taxon>
        <taxon>Magnoliopsida</taxon>
        <taxon>eudicotyledons</taxon>
        <taxon>Gunneridae</taxon>
        <taxon>Pentapetalae</taxon>
        <taxon>rosids</taxon>
        <taxon>fabids</taxon>
        <taxon>Fabales</taxon>
        <taxon>Fabaceae</taxon>
        <taxon>Papilionoideae</taxon>
        <taxon>50 kb inversion clade</taxon>
        <taxon>NPAAA clade</taxon>
        <taxon>indigoferoid/millettioid clade</taxon>
        <taxon>Phaseoleae</taxon>
        <taxon>Vigna</taxon>
    </lineage>
</organism>
<name>A0AAQ3P0V4_VIGMU</name>
<accession>A0AAQ3P0V4</accession>
<evidence type="ECO:0000313" key="2">
    <source>
        <dbReference type="Proteomes" id="UP001374535"/>
    </source>
</evidence>
<evidence type="ECO:0000313" key="1">
    <source>
        <dbReference type="EMBL" id="WVZ19333.1"/>
    </source>
</evidence>
<dbReference type="AlphaFoldDB" id="A0AAQ3P0V4"/>
<reference evidence="1 2" key="1">
    <citation type="journal article" date="2023" name="Life. Sci Alliance">
        <title>Evolutionary insights into 3D genome organization and epigenetic landscape of Vigna mungo.</title>
        <authorList>
            <person name="Junaid A."/>
            <person name="Singh B."/>
            <person name="Bhatia S."/>
        </authorList>
    </citation>
    <scope>NUCLEOTIDE SEQUENCE [LARGE SCALE GENOMIC DNA]</scope>
    <source>
        <strain evidence="1">Urdbean</strain>
    </source>
</reference>
<protein>
    <submittedName>
        <fullName evidence="1">Uncharacterized protein</fullName>
    </submittedName>
</protein>
<keyword evidence="2" id="KW-1185">Reference proteome</keyword>
<proteinExistence type="predicted"/>
<gene>
    <name evidence="1" type="ORF">V8G54_006655</name>
</gene>
<dbReference type="EMBL" id="CP144699">
    <property type="protein sequence ID" value="WVZ19333.1"/>
    <property type="molecule type" value="Genomic_DNA"/>
</dbReference>
<feature type="non-terminal residue" evidence="1">
    <location>
        <position position="110"/>
    </location>
</feature>